<keyword evidence="2" id="KW-1185">Reference proteome</keyword>
<gene>
    <name evidence="1" type="ORF">SD77_1821</name>
</gene>
<protein>
    <submittedName>
        <fullName evidence="1">Uncharacterized protein</fullName>
    </submittedName>
</protein>
<dbReference type="EMBL" id="JXLP01000018">
    <property type="protein sequence ID" value="KIL77069.1"/>
    <property type="molecule type" value="Genomic_DNA"/>
</dbReference>
<evidence type="ECO:0000313" key="1">
    <source>
        <dbReference type="EMBL" id="KIL77069.1"/>
    </source>
</evidence>
<proteinExistence type="predicted"/>
<dbReference type="Proteomes" id="UP000031982">
    <property type="component" value="Unassembled WGS sequence"/>
</dbReference>
<sequence length="111" mass="13039">MKIKESVLHLNGQIKSFTNMIDEKVTVNSKNEKAPANPYEEALLIQEKYRVTSKTAQWKNKKFLQQLHQADPEAHDRFLLLKELHLAQLMNEWKKPQKLEGKLSKESVLER</sequence>
<accession>A0ABR5AQW7</accession>
<organism evidence="1 2">
    <name type="scientific">Bacillus badius</name>
    <dbReference type="NCBI Taxonomy" id="1455"/>
    <lineage>
        <taxon>Bacteria</taxon>
        <taxon>Bacillati</taxon>
        <taxon>Bacillota</taxon>
        <taxon>Bacilli</taxon>
        <taxon>Bacillales</taxon>
        <taxon>Bacillaceae</taxon>
        <taxon>Pseudobacillus</taxon>
    </lineage>
</organism>
<reference evidence="1 2" key="1">
    <citation type="submission" date="2015-01" db="EMBL/GenBank/DDBJ databases">
        <title>Genome Assembly of Bacillus badius MTCC 1458.</title>
        <authorList>
            <person name="Verma A."/>
            <person name="Khatri I."/>
            <person name="Mual P."/>
            <person name="Subramanian S."/>
            <person name="Krishnamurthi S."/>
        </authorList>
    </citation>
    <scope>NUCLEOTIDE SEQUENCE [LARGE SCALE GENOMIC DNA]</scope>
    <source>
        <strain evidence="1 2">MTCC 1458</strain>
    </source>
</reference>
<name>A0ABR5AQW7_BACBA</name>
<comment type="caution">
    <text evidence="1">The sequence shown here is derived from an EMBL/GenBank/DDBJ whole genome shotgun (WGS) entry which is preliminary data.</text>
</comment>
<evidence type="ECO:0000313" key="2">
    <source>
        <dbReference type="Proteomes" id="UP000031982"/>
    </source>
</evidence>